<keyword evidence="5 15" id="KW-0808">Transferase</keyword>
<dbReference type="EC" id="2.7.7.7" evidence="15"/>
<comment type="similarity">
    <text evidence="2 15">Belongs to the DNA polymerase type-Y family.</text>
</comment>
<keyword evidence="11 15" id="KW-0239">DNA-directed DNA polymerase</keyword>
<organism evidence="17 18">
    <name type="scientific">Cetobacterium ceti</name>
    <dbReference type="NCBI Taxonomy" id="180163"/>
    <lineage>
        <taxon>Bacteria</taxon>
        <taxon>Fusobacteriati</taxon>
        <taxon>Fusobacteriota</taxon>
        <taxon>Fusobacteriia</taxon>
        <taxon>Fusobacteriales</taxon>
        <taxon>Fusobacteriaceae</taxon>
        <taxon>Cetobacterium</taxon>
    </lineage>
</organism>
<comment type="catalytic activity">
    <reaction evidence="14 15">
        <text>DNA(n) + a 2'-deoxyribonucleoside 5'-triphosphate = DNA(n+1) + diphosphate</text>
        <dbReference type="Rhea" id="RHEA:22508"/>
        <dbReference type="Rhea" id="RHEA-COMP:17339"/>
        <dbReference type="Rhea" id="RHEA-COMP:17340"/>
        <dbReference type="ChEBI" id="CHEBI:33019"/>
        <dbReference type="ChEBI" id="CHEBI:61560"/>
        <dbReference type="ChEBI" id="CHEBI:173112"/>
        <dbReference type="EC" id="2.7.7.7"/>
    </reaction>
</comment>
<feature type="binding site" evidence="15">
    <location>
        <position position="11"/>
    </location>
    <ligand>
        <name>Mg(2+)</name>
        <dbReference type="ChEBI" id="CHEBI:18420"/>
    </ligand>
</feature>
<name>A0A1T4QFC0_9FUSO</name>
<evidence type="ECO:0000256" key="14">
    <source>
        <dbReference type="ARBA" id="ARBA00049244"/>
    </source>
</evidence>
<dbReference type="HAMAP" id="MF_01113">
    <property type="entry name" value="DNApol_IV"/>
    <property type="match status" value="1"/>
</dbReference>
<dbReference type="GO" id="GO:0003684">
    <property type="term" value="F:damaged DNA binding"/>
    <property type="evidence" value="ECO:0007669"/>
    <property type="project" value="InterPro"/>
</dbReference>
<dbReference type="FunFam" id="3.30.1490.100:FF:000004">
    <property type="entry name" value="DNA polymerase IV"/>
    <property type="match status" value="1"/>
</dbReference>
<feature type="domain" description="UmuC" evidence="16">
    <location>
        <begin position="7"/>
        <end position="184"/>
    </location>
</feature>
<keyword evidence="13 15" id="KW-0234">DNA repair</keyword>
<dbReference type="InterPro" id="IPR036775">
    <property type="entry name" value="DNA_pol_Y-fam_lit_finger_sf"/>
</dbReference>
<evidence type="ECO:0000256" key="10">
    <source>
        <dbReference type="ARBA" id="ARBA00022842"/>
    </source>
</evidence>
<proteinExistence type="inferred from homology"/>
<feature type="binding site" evidence="15">
    <location>
        <position position="101"/>
    </location>
    <ligand>
        <name>Mg(2+)</name>
        <dbReference type="ChEBI" id="CHEBI:18420"/>
    </ligand>
</feature>
<dbReference type="InterPro" id="IPR043128">
    <property type="entry name" value="Rev_trsase/Diguanyl_cyclase"/>
</dbReference>
<protein>
    <recommendedName>
        <fullName evidence="15">DNA polymerase IV</fullName>
        <shortName evidence="15">Pol IV</shortName>
        <ecNumber evidence="15">2.7.7.7</ecNumber>
    </recommendedName>
</protein>
<dbReference type="OrthoDB" id="9808813at2"/>
<dbReference type="Proteomes" id="UP000191153">
    <property type="component" value="Unassembled WGS sequence"/>
</dbReference>
<evidence type="ECO:0000256" key="11">
    <source>
        <dbReference type="ARBA" id="ARBA00022932"/>
    </source>
</evidence>
<comment type="cofactor">
    <cofactor evidence="15">
        <name>Mg(2+)</name>
        <dbReference type="ChEBI" id="CHEBI:18420"/>
    </cofactor>
    <text evidence="15">Binds 2 magnesium ions per subunit.</text>
</comment>
<dbReference type="InterPro" id="IPR050116">
    <property type="entry name" value="DNA_polymerase-Y"/>
</dbReference>
<evidence type="ECO:0000256" key="3">
    <source>
        <dbReference type="ARBA" id="ARBA00022457"/>
    </source>
</evidence>
<dbReference type="SUPFAM" id="SSF100879">
    <property type="entry name" value="Lesion bypass DNA polymerase (Y-family), little finger domain"/>
    <property type="match status" value="1"/>
</dbReference>
<evidence type="ECO:0000259" key="16">
    <source>
        <dbReference type="PROSITE" id="PS50173"/>
    </source>
</evidence>
<keyword evidence="7 15" id="KW-0235">DNA replication</keyword>
<evidence type="ECO:0000256" key="15">
    <source>
        <dbReference type="HAMAP-Rule" id="MF_01113"/>
    </source>
</evidence>
<comment type="function">
    <text evidence="15">Poorly processive, error-prone DNA polymerase involved in untargeted mutagenesis. Copies undamaged DNA at stalled replication forks, which arise in vivo from mismatched or misaligned primer ends. These misaligned primers can be extended by PolIV. Exhibits no 3'-5' exonuclease (proofreading) activity. May be involved in translesional synthesis, in conjunction with the beta clamp from PolIII.</text>
</comment>
<feature type="site" description="Substrate discrimination" evidence="15">
    <location>
        <position position="16"/>
    </location>
</feature>
<keyword evidence="10 15" id="KW-0460">Magnesium</keyword>
<evidence type="ECO:0000313" key="18">
    <source>
        <dbReference type="Proteomes" id="UP000191153"/>
    </source>
</evidence>
<evidence type="ECO:0000256" key="9">
    <source>
        <dbReference type="ARBA" id="ARBA00022763"/>
    </source>
</evidence>
<evidence type="ECO:0000256" key="1">
    <source>
        <dbReference type="ARBA" id="ARBA00004496"/>
    </source>
</evidence>
<dbReference type="CDD" id="cd03586">
    <property type="entry name" value="PolY_Pol_IV_kappa"/>
    <property type="match status" value="1"/>
</dbReference>
<dbReference type="Gene3D" id="3.30.1490.100">
    <property type="entry name" value="DNA polymerase, Y-family, little finger domain"/>
    <property type="match status" value="1"/>
</dbReference>
<dbReference type="AlphaFoldDB" id="A0A1T4QFC0"/>
<dbReference type="GO" id="GO:0000287">
    <property type="term" value="F:magnesium ion binding"/>
    <property type="evidence" value="ECO:0007669"/>
    <property type="project" value="UniProtKB-UniRule"/>
</dbReference>
<evidence type="ECO:0000256" key="6">
    <source>
        <dbReference type="ARBA" id="ARBA00022695"/>
    </source>
</evidence>
<dbReference type="STRING" id="180163.SAMN02745174_02308"/>
<dbReference type="InterPro" id="IPR022880">
    <property type="entry name" value="DNApol_IV"/>
</dbReference>
<dbReference type="RefSeq" id="WP_078694744.1">
    <property type="nucleotide sequence ID" value="NZ_FUWX01000022.1"/>
</dbReference>
<evidence type="ECO:0000256" key="5">
    <source>
        <dbReference type="ARBA" id="ARBA00022679"/>
    </source>
</evidence>
<dbReference type="InterPro" id="IPR017961">
    <property type="entry name" value="DNA_pol_Y-fam_little_finger"/>
</dbReference>
<dbReference type="NCBIfam" id="NF002677">
    <property type="entry name" value="PRK02406.1"/>
    <property type="match status" value="1"/>
</dbReference>
<feature type="active site" evidence="15">
    <location>
        <position position="102"/>
    </location>
</feature>
<gene>
    <name evidence="15" type="primary">dinB</name>
    <name evidence="17" type="ORF">SAMN02745174_02308</name>
</gene>
<dbReference type="SUPFAM" id="SSF56672">
    <property type="entry name" value="DNA/RNA polymerases"/>
    <property type="match status" value="1"/>
</dbReference>
<dbReference type="PANTHER" id="PTHR11076:SF33">
    <property type="entry name" value="DNA POLYMERASE KAPPA"/>
    <property type="match status" value="1"/>
</dbReference>
<dbReference type="EMBL" id="FUWX01000022">
    <property type="protein sequence ID" value="SKA02493.1"/>
    <property type="molecule type" value="Genomic_DNA"/>
</dbReference>
<dbReference type="Gene3D" id="3.40.1170.60">
    <property type="match status" value="1"/>
</dbReference>
<dbReference type="GO" id="GO:0042276">
    <property type="term" value="P:error-prone translesion synthesis"/>
    <property type="evidence" value="ECO:0007669"/>
    <property type="project" value="TreeGrafter"/>
</dbReference>
<dbReference type="GO" id="GO:0006261">
    <property type="term" value="P:DNA-templated DNA replication"/>
    <property type="evidence" value="ECO:0007669"/>
    <property type="project" value="UniProtKB-UniRule"/>
</dbReference>
<keyword evidence="9 15" id="KW-0227">DNA damage</keyword>
<dbReference type="InterPro" id="IPR053848">
    <property type="entry name" value="IMS_HHH_1"/>
</dbReference>
<evidence type="ECO:0000256" key="2">
    <source>
        <dbReference type="ARBA" id="ARBA00010945"/>
    </source>
</evidence>
<dbReference type="GO" id="GO:0006281">
    <property type="term" value="P:DNA repair"/>
    <property type="evidence" value="ECO:0007669"/>
    <property type="project" value="UniProtKB-UniRule"/>
</dbReference>
<dbReference type="GO" id="GO:0009432">
    <property type="term" value="P:SOS response"/>
    <property type="evidence" value="ECO:0007669"/>
    <property type="project" value="TreeGrafter"/>
</dbReference>
<comment type="subunit">
    <text evidence="15">Monomer.</text>
</comment>
<keyword evidence="12 15" id="KW-0238">DNA-binding</keyword>
<evidence type="ECO:0000256" key="13">
    <source>
        <dbReference type="ARBA" id="ARBA00023204"/>
    </source>
</evidence>
<keyword evidence="8 15" id="KW-0479">Metal-binding</keyword>
<dbReference type="PROSITE" id="PS50173">
    <property type="entry name" value="UMUC"/>
    <property type="match status" value="1"/>
</dbReference>
<dbReference type="GO" id="GO:0003887">
    <property type="term" value="F:DNA-directed DNA polymerase activity"/>
    <property type="evidence" value="ECO:0007669"/>
    <property type="project" value="UniProtKB-UniRule"/>
</dbReference>
<evidence type="ECO:0000256" key="12">
    <source>
        <dbReference type="ARBA" id="ARBA00023125"/>
    </source>
</evidence>
<keyword evidence="3 15" id="KW-0515">Mutator protein</keyword>
<evidence type="ECO:0000313" key="17">
    <source>
        <dbReference type="EMBL" id="SKA02493.1"/>
    </source>
</evidence>
<dbReference type="Pfam" id="PF00817">
    <property type="entry name" value="IMS"/>
    <property type="match status" value="1"/>
</dbReference>
<sequence>MEKKRIILHYDMDCFYASIEIRDNQKLKGKPIIVGGGVVTTASYEARTYGIKSAMSVVEAKRLCPSLIVVPVNKEKYIYESERIHNLIKLLSKKVEFIALDEGYVDITEIAKKYPNIEYIARKFKIGIKKNIGVTCSVGVGFNKLSAKIASEINKPDGIFIFKNRKDFIEYILDKNIKIFPGVGKKFNEELQKNKLIKIRDIYKYSLKYLQIKYGTSRGELLYSYSRGIDNREIEEEKSNHSIGHENTYRILLTSEIEVQREINILFQKVYERMIEENFLCKSIGIKIKYKNFETIAKSKTFNIYTKDKNLLMENMNALLEKVNYDKEIRLVGIYVGILVSENKSQLEIKF</sequence>
<dbReference type="GO" id="GO:0005829">
    <property type="term" value="C:cytosol"/>
    <property type="evidence" value="ECO:0007669"/>
    <property type="project" value="TreeGrafter"/>
</dbReference>
<keyword evidence="4 15" id="KW-0963">Cytoplasm</keyword>
<evidence type="ECO:0000256" key="7">
    <source>
        <dbReference type="ARBA" id="ARBA00022705"/>
    </source>
</evidence>
<evidence type="ECO:0000256" key="4">
    <source>
        <dbReference type="ARBA" id="ARBA00022490"/>
    </source>
</evidence>
<keyword evidence="6 15" id="KW-0548">Nucleotidyltransferase</keyword>
<dbReference type="InterPro" id="IPR001126">
    <property type="entry name" value="UmuC"/>
</dbReference>
<dbReference type="PANTHER" id="PTHR11076">
    <property type="entry name" value="DNA REPAIR POLYMERASE UMUC / TRANSFERASE FAMILY MEMBER"/>
    <property type="match status" value="1"/>
</dbReference>
<keyword evidence="18" id="KW-1185">Reference proteome</keyword>
<accession>A0A1T4QFC0</accession>
<dbReference type="InterPro" id="IPR043502">
    <property type="entry name" value="DNA/RNA_pol_sf"/>
</dbReference>
<dbReference type="Gene3D" id="3.30.70.270">
    <property type="match status" value="1"/>
</dbReference>
<dbReference type="Pfam" id="PF21999">
    <property type="entry name" value="IMS_HHH_1"/>
    <property type="match status" value="1"/>
</dbReference>
<comment type="subcellular location">
    <subcellularLocation>
        <location evidence="1 15">Cytoplasm</location>
    </subcellularLocation>
</comment>
<reference evidence="17 18" key="1">
    <citation type="submission" date="2017-02" db="EMBL/GenBank/DDBJ databases">
        <authorList>
            <person name="Peterson S.W."/>
        </authorList>
    </citation>
    <scope>NUCLEOTIDE SEQUENCE [LARGE SCALE GENOMIC DNA]</scope>
    <source>
        <strain evidence="17 18">ATCC 700028</strain>
    </source>
</reference>
<evidence type="ECO:0000256" key="8">
    <source>
        <dbReference type="ARBA" id="ARBA00022723"/>
    </source>
</evidence>
<dbReference type="Gene3D" id="1.10.150.20">
    <property type="entry name" value="5' to 3' exonuclease, C-terminal subdomain"/>
    <property type="match status" value="1"/>
</dbReference>
<dbReference type="Pfam" id="PF11799">
    <property type="entry name" value="IMS_C"/>
    <property type="match status" value="1"/>
</dbReference>